<dbReference type="PANTHER" id="PTHR33112:SF16">
    <property type="entry name" value="HETEROKARYON INCOMPATIBILITY DOMAIN-CONTAINING PROTEIN"/>
    <property type="match status" value="1"/>
</dbReference>
<name>A0AAN6PWS7_9PEZI</name>
<sequence>DAVQVKRRLGVPFFWADSLCIIQDDKGDCEREAARMGDVYMNAYCTIAAHAAHHADHGFLQESMQREKVVAVGGHANGEPSRGWALQERILSPFTVHFGPAGSLYLNSRNRRYPSSTTAALSVIPRTYHGWYEMLTQYSACFLTNPRDKLIALSGIVQRCEGLIGDTYTGGIWINNFIHCLLWLRQKGALEQDVAAPAPTWSWASVKRKIQY</sequence>
<dbReference type="Proteomes" id="UP001305647">
    <property type="component" value="Unassembled WGS sequence"/>
</dbReference>
<accession>A0AAN6PWS7</accession>
<keyword evidence="3" id="KW-1185">Reference proteome</keyword>
<feature type="domain" description="Heterokaryon incompatibility" evidence="1">
    <location>
        <begin position="1"/>
        <end position="67"/>
    </location>
</feature>
<comment type="caution">
    <text evidence="2">The sequence shown here is derived from an EMBL/GenBank/DDBJ whole genome shotgun (WGS) entry which is preliminary data.</text>
</comment>
<organism evidence="2 3">
    <name type="scientific">Parathielavia hyrcaniae</name>
    <dbReference type="NCBI Taxonomy" id="113614"/>
    <lineage>
        <taxon>Eukaryota</taxon>
        <taxon>Fungi</taxon>
        <taxon>Dikarya</taxon>
        <taxon>Ascomycota</taxon>
        <taxon>Pezizomycotina</taxon>
        <taxon>Sordariomycetes</taxon>
        <taxon>Sordariomycetidae</taxon>
        <taxon>Sordariales</taxon>
        <taxon>Chaetomiaceae</taxon>
        <taxon>Parathielavia</taxon>
    </lineage>
</organism>
<feature type="non-terminal residue" evidence="2">
    <location>
        <position position="212"/>
    </location>
</feature>
<dbReference type="Pfam" id="PF06985">
    <property type="entry name" value="HET"/>
    <property type="match status" value="1"/>
</dbReference>
<proteinExistence type="predicted"/>
<dbReference type="InterPro" id="IPR010730">
    <property type="entry name" value="HET"/>
</dbReference>
<evidence type="ECO:0000313" key="3">
    <source>
        <dbReference type="Proteomes" id="UP001305647"/>
    </source>
</evidence>
<dbReference type="EMBL" id="MU863651">
    <property type="protein sequence ID" value="KAK4099258.1"/>
    <property type="molecule type" value="Genomic_DNA"/>
</dbReference>
<dbReference type="PANTHER" id="PTHR33112">
    <property type="entry name" value="DOMAIN PROTEIN, PUTATIVE-RELATED"/>
    <property type="match status" value="1"/>
</dbReference>
<reference evidence="2" key="2">
    <citation type="submission" date="2023-05" db="EMBL/GenBank/DDBJ databases">
        <authorList>
            <consortium name="Lawrence Berkeley National Laboratory"/>
            <person name="Steindorff A."/>
            <person name="Hensen N."/>
            <person name="Bonometti L."/>
            <person name="Westerberg I."/>
            <person name="Brannstrom I.O."/>
            <person name="Guillou S."/>
            <person name="Cros-Aarteil S."/>
            <person name="Calhoun S."/>
            <person name="Haridas S."/>
            <person name="Kuo A."/>
            <person name="Mondo S."/>
            <person name="Pangilinan J."/>
            <person name="Riley R."/>
            <person name="Labutti K."/>
            <person name="Andreopoulos B."/>
            <person name="Lipzen A."/>
            <person name="Chen C."/>
            <person name="Yanf M."/>
            <person name="Daum C."/>
            <person name="Ng V."/>
            <person name="Clum A."/>
            <person name="Ohm R."/>
            <person name="Martin F."/>
            <person name="Silar P."/>
            <person name="Natvig D."/>
            <person name="Lalanne C."/>
            <person name="Gautier V."/>
            <person name="Ament-Velasquez S.L."/>
            <person name="Kruys A."/>
            <person name="Hutchinson M.I."/>
            <person name="Powell A.J."/>
            <person name="Barry K."/>
            <person name="Miller A.N."/>
            <person name="Grigoriev I.V."/>
            <person name="Debuchy R."/>
            <person name="Gladieux P."/>
            <person name="Thoren M.H."/>
            <person name="Johannesson H."/>
        </authorList>
    </citation>
    <scope>NUCLEOTIDE SEQUENCE</scope>
    <source>
        <strain evidence="2">CBS 757.83</strain>
    </source>
</reference>
<feature type="non-terminal residue" evidence="2">
    <location>
        <position position="1"/>
    </location>
</feature>
<protein>
    <submittedName>
        <fullName evidence="2">HET-domain-containing protein</fullName>
    </submittedName>
</protein>
<evidence type="ECO:0000259" key="1">
    <source>
        <dbReference type="Pfam" id="PF06985"/>
    </source>
</evidence>
<dbReference type="AlphaFoldDB" id="A0AAN6PWS7"/>
<reference evidence="2" key="1">
    <citation type="journal article" date="2023" name="Mol. Phylogenet. Evol.">
        <title>Genome-scale phylogeny and comparative genomics of the fungal order Sordariales.</title>
        <authorList>
            <person name="Hensen N."/>
            <person name="Bonometti L."/>
            <person name="Westerberg I."/>
            <person name="Brannstrom I.O."/>
            <person name="Guillou S."/>
            <person name="Cros-Aarteil S."/>
            <person name="Calhoun S."/>
            <person name="Haridas S."/>
            <person name="Kuo A."/>
            <person name="Mondo S."/>
            <person name="Pangilinan J."/>
            <person name="Riley R."/>
            <person name="LaButti K."/>
            <person name="Andreopoulos B."/>
            <person name="Lipzen A."/>
            <person name="Chen C."/>
            <person name="Yan M."/>
            <person name="Daum C."/>
            <person name="Ng V."/>
            <person name="Clum A."/>
            <person name="Steindorff A."/>
            <person name="Ohm R.A."/>
            <person name="Martin F."/>
            <person name="Silar P."/>
            <person name="Natvig D.O."/>
            <person name="Lalanne C."/>
            <person name="Gautier V."/>
            <person name="Ament-Velasquez S.L."/>
            <person name="Kruys A."/>
            <person name="Hutchinson M.I."/>
            <person name="Powell A.J."/>
            <person name="Barry K."/>
            <person name="Miller A.N."/>
            <person name="Grigoriev I.V."/>
            <person name="Debuchy R."/>
            <person name="Gladieux P."/>
            <person name="Hiltunen Thoren M."/>
            <person name="Johannesson H."/>
        </authorList>
    </citation>
    <scope>NUCLEOTIDE SEQUENCE</scope>
    <source>
        <strain evidence="2">CBS 757.83</strain>
    </source>
</reference>
<gene>
    <name evidence="2" type="ORF">N658DRAFT_410231</name>
</gene>
<evidence type="ECO:0000313" key="2">
    <source>
        <dbReference type="EMBL" id="KAK4099258.1"/>
    </source>
</evidence>